<dbReference type="PATRIC" id="fig|679936.5.peg.2825"/>
<feature type="domain" description="Class II Histidinyl-tRNA synthetase (HisRS)-like catalytic core" evidence="1">
    <location>
        <begin position="44"/>
        <end position="263"/>
    </location>
</feature>
<dbReference type="InterPro" id="IPR041715">
    <property type="entry name" value="HisRS-like_core"/>
</dbReference>
<dbReference type="AlphaFoldDB" id="G8TXY8"/>
<accession>G8TXY8</accession>
<proteinExistence type="predicted"/>
<evidence type="ECO:0000259" key="1">
    <source>
        <dbReference type="Pfam" id="PF13393"/>
    </source>
</evidence>
<dbReference type="GO" id="GO:0016740">
    <property type="term" value="F:transferase activity"/>
    <property type="evidence" value="ECO:0007669"/>
    <property type="project" value="UniProtKB-ARBA"/>
</dbReference>
<reference evidence="3" key="1">
    <citation type="submission" date="2011-12" db="EMBL/GenBank/DDBJ databases">
        <title>The complete genome of chromosome of Sulfobacillus acidophilus DSM 10332.</title>
        <authorList>
            <person name="Lucas S."/>
            <person name="Han J."/>
            <person name="Lapidus A."/>
            <person name="Bruce D."/>
            <person name="Goodwin L."/>
            <person name="Pitluck S."/>
            <person name="Peters L."/>
            <person name="Kyrpides N."/>
            <person name="Mavromatis K."/>
            <person name="Ivanova N."/>
            <person name="Mikhailova N."/>
            <person name="Chertkov O."/>
            <person name="Saunders E."/>
            <person name="Detter J.C."/>
            <person name="Tapia R."/>
            <person name="Han C."/>
            <person name="Land M."/>
            <person name="Hauser L."/>
            <person name="Markowitz V."/>
            <person name="Cheng J.-F."/>
            <person name="Hugenholtz P."/>
            <person name="Woyke T."/>
            <person name="Wu D."/>
            <person name="Pukall R."/>
            <person name="Gehrich-Schroeter G."/>
            <person name="Schneider S."/>
            <person name="Klenk H.-P."/>
            <person name="Eisen J.A."/>
        </authorList>
    </citation>
    <scope>NUCLEOTIDE SEQUENCE [LARGE SCALE GENOMIC DNA]</scope>
    <source>
        <strain evidence="3">ATCC 700253 / DSM 10332 / NAL</strain>
    </source>
</reference>
<dbReference type="InterPro" id="IPR045864">
    <property type="entry name" value="aa-tRNA-synth_II/BPL/LPL"/>
</dbReference>
<organism evidence="2 3">
    <name type="scientific">Sulfobacillus acidophilus (strain ATCC 700253 / DSM 10332 / NAL)</name>
    <dbReference type="NCBI Taxonomy" id="679936"/>
    <lineage>
        <taxon>Bacteria</taxon>
        <taxon>Bacillati</taxon>
        <taxon>Bacillota</taxon>
        <taxon>Clostridia</taxon>
        <taxon>Eubacteriales</taxon>
        <taxon>Clostridiales Family XVII. Incertae Sedis</taxon>
        <taxon>Sulfobacillus</taxon>
    </lineage>
</organism>
<keyword evidence="3" id="KW-1185">Reference proteome</keyword>
<dbReference type="GO" id="GO:0140096">
    <property type="term" value="F:catalytic activity, acting on a protein"/>
    <property type="evidence" value="ECO:0007669"/>
    <property type="project" value="UniProtKB-ARBA"/>
</dbReference>
<dbReference type="Gene3D" id="3.30.930.10">
    <property type="entry name" value="Bira Bifunctional Protein, Domain 2"/>
    <property type="match status" value="1"/>
</dbReference>
<gene>
    <name evidence="2" type="ordered locus">Sulac_2732</name>
</gene>
<dbReference type="KEGG" id="sap:Sulac_2732"/>
<dbReference type="HOGENOM" id="CLU_025113_0_3_9"/>
<dbReference type="Pfam" id="PF13393">
    <property type="entry name" value="tRNA-synt_His"/>
    <property type="match status" value="1"/>
</dbReference>
<dbReference type="STRING" id="679936.Sulac_2732"/>
<reference evidence="2 3" key="2">
    <citation type="journal article" date="2012" name="Stand. Genomic Sci.">
        <title>Complete genome sequence of the moderately thermophilic mineral-sulfide-oxidizing firmicute Sulfobacillus acidophilus type strain (NAL(T)).</title>
        <authorList>
            <person name="Anderson I."/>
            <person name="Chertkov O."/>
            <person name="Chen A."/>
            <person name="Saunders E."/>
            <person name="Lapidus A."/>
            <person name="Nolan M."/>
            <person name="Lucas S."/>
            <person name="Hammon N."/>
            <person name="Deshpande S."/>
            <person name="Cheng J.F."/>
            <person name="Han C."/>
            <person name="Tapia R."/>
            <person name="Goodwin L.A."/>
            <person name="Pitluck S."/>
            <person name="Liolios K."/>
            <person name="Pagani I."/>
            <person name="Ivanova N."/>
            <person name="Mikhailova N."/>
            <person name="Pati A."/>
            <person name="Palaniappan K."/>
            <person name="Land M."/>
            <person name="Pan C."/>
            <person name="Rohde M."/>
            <person name="Pukall R."/>
            <person name="Goker M."/>
            <person name="Detter J.C."/>
            <person name="Woyke T."/>
            <person name="Bristow J."/>
            <person name="Eisen J.A."/>
            <person name="Markowitz V."/>
            <person name="Hugenholtz P."/>
            <person name="Kyrpides N.C."/>
            <person name="Klenk H.P."/>
            <person name="Mavromatis K."/>
        </authorList>
    </citation>
    <scope>NUCLEOTIDE SEQUENCE [LARGE SCALE GENOMIC DNA]</scope>
    <source>
        <strain evidence="3">ATCC 700253 / DSM 10332 / NAL</strain>
    </source>
</reference>
<sequence>MLNAWLRHNRQQYHVFVRLIDFLLGQGFDPVPTPPTRDAEYRQDHTRAMLDILSSFRDWDSRRPLKVFSTGPLYQPRTSQWTEAIDVEILDGNEPDGDAQALELIGTIMPTLAEEIPQDELFLVVGHVGWLGTVLSRLGMPVDAQQEIHTAFRQGDLVAADHWLSRYDSRVRSLLVPKSAHEFFPALEEWIPGITAAQPHWAVPDHWTVRWDLSLTGSWPYYTGLVFSLGHPEIGHPLLNGGRFSLTQGRHSWHGVGFTLYPDPMHRYLGMLDGGQY</sequence>
<name>G8TXY8_SULAD</name>
<dbReference type="SUPFAM" id="SSF55681">
    <property type="entry name" value="Class II aaRS and biotin synthetases"/>
    <property type="match status" value="1"/>
</dbReference>
<protein>
    <recommendedName>
        <fullName evidence="1">Class II Histidinyl-tRNA synthetase (HisRS)-like catalytic core domain-containing protein</fullName>
    </recommendedName>
</protein>
<evidence type="ECO:0000313" key="3">
    <source>
        <dbReference type="Proteomes" id="UP000005439"/>
    </source>
</evidence>
<dbReference type="Proteomes" id="UP000005439">
    <property type="component" value="Chromosome"/>
</dbReference>
<evidence type="ECO:0000313" key="2">
    <source>
        <dbReference type="EMBL" id="AEW06194.1"/>
    </source>
</evidence>
<dbReference type="EMBL" id="CP003179">
    <property type="protein sequence ID" value="AEW06194.1"/>
    <property type="molecule type" value="Genomic_DNA"/>
</dbReference>